<reference evidence="2" key="1">
    <citation type="submission" date="2020-02" db="EMBL/GenBank/DDBJ databases">
        <authorList>
            <person name="Meier V. D."/>
        </authorList>
    </citation>
    <scope>NUCLEOTIDE SEQUENCE</scope>
    <source>
        <strain evidence="2">AVDCRST_MAG51</strain>
    </source>
</reference>
<protein>
    <submittedName>
        <fullName evidence="2">Transcriptional regulator PA2737, MerR family</fullName>
    </submittedName>
</protein>
<feature type="non-terminal residue" evidence="2">
    <location>
        <position position="66"/>
    </location>
</feature>
<dbReference type="EMBL" id="CADCUX010000282">
    <property type="protein sequence ID" value="CAA9408163.1"/>
    <property type="molecule type" value="Genomic_DNA"/>
</dbReference>
<evidence type="ECO:0000256" key="1">
    <source>
        <dbReference type="SAM" id="MobiDB-lite"/>
    </source>
</evidence>
<feature type="region of interest" description="Disordered" evidence="1">
    <location>
        <begin position="1"/>
        <end position="66"/>
    </location>
</feature>
<gene>
    <name evidence="2" type="ORF">AVDCRST_MAG51-1235</name>
</gene>
<sequence>GAAGARQTPCRRGHARRGRGDRGRGLDPRRLRGQRAGARIQRRLGEAAARPARAVRDPRPPLGRPL</sequence>
<organism evidence="2">
    <name type="scientific">uncultured Ramlibacter sp</name>
    <dbReference type="NCBI Taxonomy" id="260755"/>
    <lineage>
        <taxon>Bacteria</taxon>
        <taxon>Pseudomonadati</taxon>
        <taxon>Pseudomonadota</taxon>
        <taxon>Betaproteobacteria</taxon>
        <taxon>Burkholderiales</taxon>
        <taxon>Comamonadaceae</taxon>
        <taxon>Ramlibacter</taxon>
        <taxon>environmental samples</taxon>
    </lineage>
</organism>
<feature type="compositionally biased region" description="Basic and acidic residues" evidence="1">
    <location>
        <begin position="18"/>
        <end position="30"/>
    </location>
</feature>
<proteinExistence type="predicted"/>
<feature type="non-terminal residue" evidence="2">
    <location>
        <position position="1"/>
    </location>
</feature>
<accession>A0A6J4P753</accession>
<evidence type="ECO:0000313" key="2">
    <source>
        <dbReference type="EMBL" id="CAA9408163.1"/>
    </source>
</evidence>
<name>A0A6J4P753_9BURK</name>
<dbReference type="AlphaFoldDB" id="A0A6J4P753"/>